<proteinExistence type="predicted"/>
<dbReference type="PANTHER" id="PTHR15682:SF2">
    <property type="entry name" value="UNHEALTHY RIBOSOME BIOGENESIS PROTEIN 2 HOMOLOG"/>
    <property type="match status" value="1"/>
</dbReference>
<dbReference type="GO" id="GO:0042254">
    <property type="term" value="P:ribosome biogenesis"/>
    <property type="evidence" value="ECO:0007669"/>
    <property type="project" value="TreeGrafter"/>
</dbReference>
<accession>A0A7H9I124</accession>
<reference evidence="2 3" key="1">
    <citation type="submission" date="2020-06" db="EMBL/GenBank/DDBJ databases">
        <title>The yeast mating-type switching endonuclease HO is a domesticated member of an unorthodox homing genetic element family.</title>
        <authorList>
            <person name="Coughlan A.Y."/>
            <person name="Lombardi L."/>
            <person name="Braun-Galleani S."/>
            <person name="Martos A.R."/>
            <person name="Galeote V."/>
            <person name="Bigey F."/>
            <person name="Dequin S."/>
            <person name="Byrne K.P."/>
            <person name="Wolfe K.H."/>
        </authorList>
    </citation>
    <scope>NUCLEOTIDE SEQUENCE [LARGE SCALE GENOMIC DNA]</scope>
    <source>
        <strain evidence="2 3">CBS2947</strain>
    </source>
</reference>
<dbReference type="Proteomes" id="UP000510647">
    <property type="component" value="Chromosome 8"/>
</dbReference>
<dbReference type="AlphaFoldDB" id="A0A7H9I124"/>
<organism evidence="2 3">
    <name type="scientific">Torulaspora globosa</name>
    <dbReference type="NCBI Taxonomy" id="48254"/>
    <lineage>
        <taxon>Eukaryota</taxon>
        <taxon>Fungi</taxon>
        <taxon>Dikarya</taxon>
        <taxon>Ascomycota</taxon>
        <taxon>Saccharomycotina</taxon>
        <taxon>Saccharomycetes</taxon>
        <taxon>Saccharomycetales</taxon>
        <taxon>Saccharomycetaceae</taxon>
        <taxon>Torulaspora</taxon>
    </lineage>
</organism>
<dbReference type="PANTHER" id="PTHR15682">
    <property type="entry name" value="UNHEALTHY RIBOSOME BIOGENESIS PROTEIN 2 HOMOLOG"/>
    <property type="match status" value="1"/>
</dbReference>
<keyword evidence="3" id="KW-1185">Reference proteome</keyword>
<dbReference type="Pfam" id="PF10441">
    <property type="entry name" value="Urb2"/>
    <property type="match status" value="1"/>
</dbReference>
<dbReference type="EMBL" id="CP059274">
    <property type="protein sequence ID" value="QLQ82585.1"/>
    <property type="molecule type" value="Genomic_DNA"/>
</dbReference>
<dbReference type="InterPro" id="IPR018849">
    <property type="entry name" value="Urb2/Npa2_C"/>
</dbReference>
<dbReference type="OrthoDB" id="160374at2759"/>
<dbReference type="SUPFAM" id="SSF48371">
    <property type="entry name" value="ARM repeat"/>
    <property type="match status" value="1"/>
</dbReference>
<gene>
    <name evidence="2" type="ORF">HG537_0H03480</name>
</gene>
<dbReference type="GO" id="GO:0005730">
    <property type="term" value="C:nucleolus"/>
    <property type="evidence" value="ECO:0007669"/>
    <property type="project" value="TreeGrafter"/>
</dbReference>
<dbReference type="InterPro" id="IPR016024">
    <property type="entry name" value="ARM-type_fold"/>
</dbReference>
<name>A0A7H9I124_9SACH</name>
<evidence type="ECO:0000313" key="3">
    <source>
        <dbReference type="Proteomes" id="UP000510647"/>
    </source>
</evidence>
<protein>
    <recommendedName>
        <fullName evidence="1">Nucleolar 27S pre-rRNA processing Urb2/Npa2 C-terminal domain-containing protein</fullName>
    </recommendedName>
</protein>
<evidence type="ECO:0000313" key="2">
    <source>
        <dbReference type="EMBL" id="QLQ82585.1"/>
    </source>
</evidence>
<sequence>MIEVPRTTEALTKFLRSKEISTGEICEAVSQVDQLDLYFPNKEYFVLELIIDRWNDQKLVGFKKDYKIWELFNEMWIAVKDEVLLKRLLKKLRFVSHLIQTLQLVDCDFVMFLQTLRHTCSLINSLTTVEVSLDNANAIIGGVVELLLKVPPLEYDAEARFEFMNEIETLVDVRNMSEMFAKSTSSYCNQLLLPSLRYFTEFSDSNDPVAVVLTELLGSFVFAKSVDTVKLLDKFVQSKSTELSSQNCSVLFSKCILFLSKEHFKELEKIFSIVVRIRPELSSELLKELSHSKKTMSQDFLQSLFDDSISAIQNDASNLELWQLIYYILTLDIEIGIKNNDRLLALISRGRDQCIDWSIKLWSELIKCHRNARELPQFFDKVESYCQQNSDAAFLINDDKFAQFLSDCLTTFSTMQLKDKLSEYLDVLQDRTADKINAQLLIVLLKGLPRLAYATLADYSTVLKRVFDLKVDDQKVCWTARYLVMDAFDDIIPEEILNSPEKQMQTLNLNYKSPLELFYYLFKLREYRSFDMLPVIDAFMKKISSLPVEEQSDVLRIVFNNWSTIINSLFPQSEVERLVEMVFTKDRIVILDDILNNDDVFEEQQIMHFIMRFMSQSYGDQAILKSVLKVPIQCITKSTRIDLINKICQKADITEIDMQVLVHLLKNATFRSDIEKDWYGLQSFMMEKMKELTYGNSVFETVWLNHLAQIKESVSEAFIRHGIESLHDHLRTKEFDSMSYQMAFLVLKLTTNDDSQRLRSIYVEKAVKLLMDDTISEDHKVTSWLLRTLYHIFKAQDLHYCQEIPYKEQLSGIIKEKFSGIEKTDDDLLTSMFLVYSTLYSNELEYLYAQYMVLRGTGIEAALLTPGIEAAIQSSLRQDVETFNHAFVSTFESFESCSPDFTNALLELYQLQIKLLDKSNSTAVKLFLRSVSELYTHCSKFAGFTKSISKIMNCISELLISKPWLFSQYCIEMLFSLCLQLNLIFVNSTLNGDSDQIFVTTMKVISNVLFTQRIKLSNRHHIVIAFLCENLELLSAYKDTKLTSESAKSLARLMTNLCEPNGSLAKLSNGRNVLSSKTSEIKNSLRKHLPTLLIRYIHLSVHCPFDPPARVQLTTAIYSIFDLLSQEGLSLVSSALDHAGRQYLKGLYVDYKKFGKWHAD</sequence>
<evidence type="ECO:0000259" key="1">
    <source>
        <dbReference type="Pfam" id="PF10441"/>
    </source>
</evidence>
<dbReference type="InterPro" id="IPR052609">
    <property type="entry name" value="Ribosome_Biogenesis_Reg"/>
</dbReference>
<feature type="domain" description="Nucleolar 27S pre-rRNA processing Urb2/Npa2 C-terminal" evidence="1">
    <location>
        <begin position="950"/>
        <end position="1159"/>
    </location>
</feature>